<keyword evidence="4 7" id="KW-1133">Transmembrane helix</keyword>
<evidence type="ECO:0000256" key="8">
    <source>
        <dbReference type="SAM" id="SignalP"/>
    </source>
</evidence>
<dbReference type="InterPro" id="IPR001727">
    <property type="entry name" value="GDT1-like"/>
</dbReference>
<proteinExistence type="inferred from homology"/>
<feature type="transmembrane region" description="Helical" evidence="7">
    <location>
        <begin position="273"/>
        <end position="296"/>
    </location>
</feature>
<accession>A0A553I1B1</accession>
<feature type="transmembrane region" description="Helical" evidence="7">
    <location>
        <begin position="444"/>
        <end position="462"/>
    </location>
</feature>
<feature type="compositionally biased region" description="Low complexity" evidence="6">
    <location>
        <begin position="419"/>
        <end position="430"/>
    </location>
</feature>
<feature type="transmembrane region" description="Helical" evidence="7">
    <location>
        <begin position="515"/>
        <end position="533"/>
    </location>
</feature>
<keyword evidence="8" id="KW-0732">Signal</keyword>
<evidence type="ECO:0000256" key="2">
    <source>
        <dbReference type="ARBA" id="ARBA00009190"/>
    </source>
</evidence>
<dbReference type="Proteomes" id="UP000319160">
    <property type="component" value="Unassembled WGS sequence"/>
</dbReference>
<keyword evidence="10" id="KW-1185">Reference proteome</keyword>
<evidence type="ECO:0000313" key="9">
    <source>
        <dbReference type="EMBL" id="TRX93993.1"/>
    </source>
</evidence>
<evidence type="ECO:0000256" key="7">
    <source>
        <dbReference type="SAM" id="Phobius"/>
    </source>
</evidence>
<keyword evidence="5 7" id="KW-0472">Membrane</keyword>
<feature type="transmembrane region" description="Helical" evidence="7">
    <location>
        <begin position="303"/>
        <end position="323"/>
    </location>
</feature>
<comment type="subcellular location">
    <subcellularLocation>
        <location evidence="1">Membrane</location>
        <topology evidence="1">Multi-pass membrane protein</topology>
    </subcellularLocation>
</comment>
<feature type="region of interest" description="Disordered" evidence="6">
    <location>
        <begin position="40"/>
        <end position="260"/>
    </location>
</feature>
<reference evidence="10" key="1">
    <citation type="submission" date="2019-06" db="EMBL/GenBank/DDBJ databases">
        <title>Draft genome sequence of the griseofulvin-producing fungus Xylaria cubensis strain G536.</title>
        <authorList>
            <person name="Mead M.E."/>
            <person name="Raja H.A."/>
            <person name="Steenwyk J.L."/>
            <person name="Knowles S.L."/>
            <person name="Oberlies N.H."/>
            <person name="Rokas A."/>
        </authorList>
    </citation>
    <scope>NUCLEOTIDE SEQUENCE [LARGE SCALE GENOMIC DNA]</scope>
    <source>
        <strain evidence="10">G536</strain>
    </source>
</reference>
<evidence type="ECO:0000256" key="4">
    <source>
        <dbReference type="ARBA" id="ARBA00022989"/>
    </source>
</evidence>
<protein>
    <submittedName>
        <fullName evidence="9">Uncharacterized protein</fullName>
    </submittedName>
</protein>
<feature type="chain" id="PRO_5022072242" evidence="8">
    <location>
        <begin position="22"/>
        <end position="538"/>
    </location>
</feature>
<dbReference type="EMBL" id="VFLP01000025">
    <property type="protein sequence ID" value="TRX93993.1"/>
    <property type="molecule type" value="Genomic_DNA"/>
</dbReference>
<feature type="signal peptide" evidence="8">
    <location>
        <begin position="1"/>
        <end position="21"/>
    </location>
</feature>
<evidence type="ECO:0000256" key="3">
    <source>
        <dbReference type="ARBA" id="ARBA00022692"/>
    </source>
</evidence>
<dbReference type="GO" id="GO:0032468">
    <property type="term" value="P:Golgi calcium ion homeostasis"/>
    <property type="evidence" value="ECO:0007669"/>
    <property type="project" value="TreeGrafter"/>
</dbReference>
<feature type="compositionally biased region" description="Basic and acidic residues" evidence="6">
    <location>
        <begin position="154"/>
        <end position="210"/>
    </location>
</feature>
<feature type="transmembrane region" description="Helical" evidence="7">
    <location>
        <begin position="482"/>
        <end position="503"/>
    </location>
</feature>
<dbReference type="STRING" id="2512241.A0A553I1B1"/>
<dbReference type="GO" id="GO:0005384">
    <property type="term" value="F:manganese ion transmembrane transporter activity"/>
    <property type="evidence" value="ECO:0007669"/>
    <property type="project" value="TreeGrafter"/>
</dbReference>
<dbReference type="PROSITE" id="PS01214">
    <property type="entry name" value="UPF0016"/>
    <property type="match status" value="1"/>
</dbReference>
<comment type="caution">
    <text evidence="9">The sequence shown here is derived from an EMBL/GenBank/DDBJ whole genome shotgun (WGS) entry which is preliminary data.</text>
</comment>
<comment type="similarity">
    <text evidence="2">Belongs to the GDT1 family.</text>
</comment>
<dbReference type="PANTHER" id="PTHR12608">
    <property type="entry name" value="TRANSMEMBRANE PROTEIN HTP-1 RELATED"/>
    <property type="match status" value="1"/>
</dbReference>
<evidence type="ECO:0000256" key="5">
    <source>
        <dbReference type="ARBA" id="ARBA00023136"/>
    </source>
</evidence>
<feature type="compositionally biased region" description="Basic and acidic residues" evidence="6">
    <location>
        <begin position="239"/>
        <end position="248"/>
    </location>
</feature>
<organism evidence="9 10">
    <name type="scientific">Xylaria flabelliformis</name>
    <dbReference type="NCBI Taxonomy" id="2512241"/>
    <lineage>
        <taxon>Eukaryota</taxon>
        <taxon>Fungi</taxon>
        <taxon>Dikarya</taxon>
        <taxon>Ascomycota</taxon>
        <taxon>Pezizomycotina</taxon>
        <taxon>Sordariomycetes</taxon>
        <taxon>Xylariomycetidae</taxon>
        <taxon>Xylariales</taxon>
        <taxon>Xylariaceae</taxon>
        <taxon>Xylaria</taxon>
    </lineage>
</organism>
<evidence type="ECO:0000256" key="6">
    <source>
        <dbReference type="SAM" id="MobiDB-lite"/>
    </source>
</evidence>
<dbReference type="AlphaFoldDB" id="A0A553I1B1"/>
<name>A0A553I1B1_9PEZI</name>
<dbReference type="OrthoDB" id="442680at2759"/>
<dbReference type="PANTHER" id="PTHR12608:SF1">
    <property type="entry name" value="TRANSMEMBRANE PROTEIN 165"/>
    <property type="match status" value="1"/>
</dbReference>
<dbReference type="GO" id="GO:0015085">
    <property type="term" value="F:calcium ion transmembrane transporter activity"/>
    <property type="evidence" value="ECO:0007669"/>
    <property type="project" value="TreeGrafter"/>
</dbReference>
<feature type="region of interest" description="Disordered" evidence="6">
    <location>
        <begin position="397"/>
        <end position="430"/>
    </location>
</feature>
<dbReference type="GO" id="GO:0005794">
    <property type="term" value="C:Golgi apparatus"/>
    <property type="evidence" value="ECO:0007669"/>
    <property type="project" value="TreeGrafter"/>
</dbReference>
<keyword evidence="3 7" id="KW-0812">Transmembrane</keyword>
<feature type="transmembrane region" description="Helical" evidence="7">
    <location>
        <begin position="335"/>
        <end position="352"/>
    </location>
</feature>
<sequence length="538" mass="58046">MRFRQGHAPLLLFFLPPLALSASVAGKKLSQDDRIARVDSTDSLLDESIDPDIVTSSKPRVDVGSKIAPVDGKDGMPHEGPFVTLSDKGRRKGADVDVDEDLGSDSRDLPSRKNRPADPTIIDGKKIPESNDGVMDDPHRKPPRRGTTGTEGGVSEKDKARKAKEGRTGEKVEMVPETPKEKPPLPHSEQEKMLGDKETKVEKDKGKSEKDTDDIAGLEKPADLPGKVYDHPNPLPDSANKDHLDVSKPSKSTTKLSAEDEANEGIIQPFHSFILSLTMILFSEVGDKTFLVAALMAMKHDRIVVFTAAFGALLVMTVLSAVLGHTLPALIPKRLTSFLAAGLFFVFGAKLLREGMAMDPNEGVTAEMQEVEMELEEKEHQASKKGRRSSVSPYTLEMGLARDRKPRPTSRFPTPPRSPSTSPARSPSPRGGIVSEVTVGLSNLLSLLLSPAWVQTFVMTFLGEWGDRSQIATIAMAAGQDYWWVTLGAVLGHACCTGVAVIGGRAIAGKVSLKVVTVGGAVAFLVFGFIYLVEALYA</sequence>
<dbReference type="Pfam" id="PF01169">
    <property type="entry name" value="GDT1"/>
    <property type="match status" value="2"/>
</dbReference>
<feature type="region of interest" description="Disordered" evidence="6">
    <location>
        <begin position="371"/>
        <end position="390"/>
    </location>
</feature>
<dbReference type="InterPro" id="IPR049555">
    <property type="entry name" value="GDT1-like_CS"/>
</dbReference>
<dbReference type="GO" id="GO:0032472">
    <property type="term" value="P:Golgi calcium ion transport"/>
    <property type="evidence" value="ECO:0007669"/>
    <property type="project" value="TreeGrafter"/>
</dbReference>
<gene>
    <name evidence="9" type="ORF">FHL15_005071</name>
</gene>
<dbReference type="GO" id="GO:0000329">
    <property type="term" value="C:fungal-type vacuole membrane"/>
    <property type="evidence" value="ECO:0007669"/>
    <property type="project" value="TreeGrafter"/>
</dbReference>
<evidence type="ECO:0000313" key="10">
    <source>
        <dbReference type="Proteomes" id="UP000319160"/>
    </source>
</evidence>
<evidence type="ECO:0000256" key="1">
    <source>
        <dbReference type="ARBA" id="ARBA00004141"/>
    </source>
</evidence>